<evidence type="ECO:0000313" key="2">
    <source>
        <dbReference type="Proteomes" id="UP000002734"/>
    </source>
</evidence>
<dbReference type="RefSeq" id="WP_012763931.1">
    <property type="nucleotide sequence ID" value="NC_012880.1"/>
</dbReference>
<protein>
    <submittedName>
        <fullName evidence="1">Uncharacterized protein</fullName>
    </submittedName>
</protein>
<dbReference type="EMBL" id="CP001654">
    <property type="protein sequence ID" value="ACS84108.1"/>
    <property type="molecule type" value="Genomic_DNA"/>
</dbReference>
<proteinExistence type="predicted"/>
<sequence length="111" mass="12678">MNTAAYEKHLAPVRKLLDDINVMNSLSLVAYMNDYIHRQRIGTLTTNEFEFLKDRLRKIKIGVDQVAHITQTEKDNIVAACLEIMAFIESRKAPHPTTHTQRAAVSMVRQA</sequence>
<keyword evidence="2" id="KW-1185">Reference proteome</keyword>
<dbReference type="HOGENOM" id="CLU_2154345_0_0_6"/>
<dbReference type="KEGG" id="dda:Dd703_0291"/>
<name>C6C7J0_MUSP7</name>
<reference evidence="1" key="1">
    <citation type="submission" date="2009-06" db="EMBL/GenBank/DDBJ databases">
        <title>Complete sequence of Dickeya dadantii Ech703.</title>
        <authorList>
            <consortium name="US DOE Joint Genome Institute"/>
            <person name="Lucas S."/>
            <person name="Copeland A."/>
            <person name="Lapidus A."/>
            <person name="Glavina del Rio T."/>
            <person name="Dalin E."/>
            <person name="Tice H."/>
            <person name="Bruce D."/>
            <person name="Goodwin L."/>
            <person name="Pitluck S."/>
            <person name="Chertkov O."/>
            <person name="Brettin T."/>
            <person name="Detter J.C."/>
            <person name="Han C."/>
            <person name="Larimer F."/>
            <person name="Land M."/>
            <person name="Hauser L."/>
            <person name="Kyrpides N."/>
            <person name="Mikhailova N."/>
            <person name="Balakrishnan V."/>
            <person name="Glasner J."/>
            <person name="Perna N.T."/>
        </authorList>
    </citation>
    <scope>NUCLEOTIDE SEQUENCE [LARGE SCALE GENOMIC DNA]</scope>
    <source>
        <strain evidence="1">Ech703</strain>
    </source>
</reference>
<organism evidence="1 2">
    <name type="scientific">Musicola paradisiaca (strain Ech703)</name>
    <name type="common">Dickeya paradisiaca</name>
    <name type="synonym">Dickeya dadantii</name>
    <dbReference type="NCBI Taxonomy" id="579405"/>
    <lineage>
        <taxon>Bacteria</taxon>
        <taxon>Pseudomonadati</taxon>
        <taxon>Pseudomonadota</taxon>
        <taxon>Gammaproteobacteria</taxon>
        <taxon>Enterobacterales</taxon>
        <taxon>Pectobacteriaceae</taxon>
        <taxon>Musicola</taxon>
    </lineage>
</organism>
<dbReference type="Proteomes" id="UP000002734">
    <property type="component" value="Chromosome"/>
</dbReference>
<gene>
    <name evidence="1" type="ordered locus">Dd703_0291</name>
</gene>
<dbReference type="AlphaFoldDB" id="C6C7J0"/>
<evidence type="ECO:0000313" key="1">
    <source>
        <dbReference type="EMBL" id="ACS84108.1"/>
    </source>
</evidence>
<accession>C6C7J0</accession>